<dbReference type="EMBL" id="NEXF01000768">
    <property type="protein sequence ID" value="PSO02752.1"/>
    <property type="molecule type" value="Genomic_DNA"/>
</dbReference>
<protein>
    <recommendedName>
        <fullName evidence="3">S-adenosylmethionine synthetase</fullName>
    </recommendedName>
</protein>
<dbReference type="Gene3D" id="3.30.300.280">
    <property type="entry name" value="S-adenosylmethionine synthetase, C-terminal domain"/>
    <property type="match status" value="1"/>
</dbReference>
<dbReference type="Gene3D" id="3.30.300.340">
    <property type="entry name" value="S-adenosylmethionine synthetase, N-terminal domain"/>
    <property type="match status" value="1"/>
</dbReference>
<dbReference type="PANTHER" id="PTHR36697:SF1">
    <property type="entry name" value="S-ADENOSYLMETHIONINE SYNTHASE"/>
    <property type="match status" value="1"/>
</dbReference>
<evidence type="ECO:0000313" key="2">
    <source>
        <dbReference type="Proteomes" id="UP000242015"/>
    </source>
</evidence>
<name>A0A2R6BVV4_9ARCH</name>
<dbReference type="InterPro" id="IPR027790">
    <property type="entry name" value="AdoMet_synthase_2_family"/>
</dbReference>
<reference evidence="1 2" key="1">
    <citation type="submission" date="2017-04" db="EMBL/GenBank/DDBJ databases">
        <title>Novel microbial lineages endemic to geothermal iron-oxide mats fill important gaps in the evolutionary history of Archaea.</title>
        <authorList>
            <person name="Jay Z.J."/>
            <person name="Beam J.P."/>
            <person name="Dlakic M."/>
            <person name="Rusch D.B."/>
            <person name="Kozubal M.A."/>
            <person name="Inskeep W.P."/>
        </authorList>
    </citation>
    <scope>NUCLEOTIDE SEQUENCE [LARGE SCALE GENOMIC DNA]</scope>
    <source>
        <strain evidence="1">BE_D</strain>
    </source>
</reference>
<comment type="caution">
    <text evidence="1">The sequence shown here is derived from an EMBL/GenBank/DDBJ whole genome shotgun (WGS) entry which is preliminary data.</text>
</comment>
<organism evidence="1 2">
    <name type="scientific">Candidatus Marsarchaeota G2 archaeon BE_D</name>
    <dbReference type="NCBI Taxonomy" id="1978158"/>
    <lineage>
        <taxon>Archaea</taxon>
        <taxon>Candidatus Marsarchaeota</taxon>
        <taxon>Candidatus Marsarchaeota group 2</taxon>
    </lineage>
</organism>
<dbReference type="AlphaFoldDB" id="A0A2R6BVV4"/>
<evidence type="ECO:0000313" key="1">
    <source>
        <dbReference type="EMBL" id="PSO02752.1"/>
    </source>
</evidence>
<dbReference type="PANTHER" id="PTHR36697">
    <property type="entry name" value="S-ADENOSYLMETHIONINE SYNTHASE"/>
    <property type="match status" value="1"/>
</dbReference>
<accession>A0A2R6BVV4</accession>
<proteinExistence type="predicted"/>
<evidence type="ECO:0008006" key="3">
    <source>
        <dbReference type="Google" id="ProtNLM"/>
    </source>
</evidence>
<gene>
    <name evidence="1" type="ORF">B9Q04_20250</name>
</gene>
<dbReference type="Pfam" id="PF01941">
    <property type="entry name" value="AdoMet_Synthase"/>
    <property type="match status" value="1"/>
</dbReference>
<dbReference type="InterPro" id="IPR042544">
    <property type="entry name" value="AdoMet_synthase_3"/>
</dbReference>
<sequence length="204" mass="22868">LPMIGPDIKVMLSRVRDNVNITIALAFIGSELADVQDYLEAKDLVVKESMRILEKSGLTGTISVNNDDIPDKGLVYITVTGSSIEHGECGFSGRGNRANGLISPLRWTSIEAVSGKSIINHPAKLYSLVAQKLVDEILLNYPEIREISVIMIGQIGEKLSKPYLTFIRYNSKRDFEKEINKELERILTDLDGLRSQYVRSMLWK</sequence>
<dbReference type="Proteomes" id="UP000242015">
    <property type="component" value="Unassembled WGS sequence"/>
</dbReference>
<dbReference type="InterPro" id="IPR042543">
    <property type="entry name" value="AdoMet_synthase_2"/>
</dbReference>
<feature type="non-terminal residue" evidence="1">
    <location>
        <position position="1"/>
    </location>
</feature>